<dbReference type="PROSITE" id="PS50084">
    <property type="entry name" value="KH_TYPE_1"/>
    <property type="match status" value="1"/>
</dbReference>
<dbReference type="OrthoDB" id="5955963at2759"/>
<gene>
    <name evidence="3" type="ORF">GWI33_014639</name>
</gene>
<proteinExistence type="predicted"/>
<keyword evidence="1" id="KW-0694">RNA-binding</keyword>
<protein>
    <recommendedName>
        <fullName evidence="2">K Homology domain-containing protein</fullName>
    </recommendedName>
</protein>
<dbReference type="AlphaFoldDB" id="A0A834I6R3"/>
<feature type="domain" description="K Homology" evidence="2">
    <location>
        <begin position="45"/>
        <end position="92"/>
    </location>
</feature>
<name>A0A834I6R3_RHYFE</name>
<dbReference type="GO" id="GO:0010468">
    <property type="term" value="P:regulation of gene expression"/>
    <property type="evidence" value="ECO:0007669"/>
    <property type="project" value="UniProtKB-ARBA"/>
</dbReference>
<dbReference type="EMBL" id="JAACXV010013737">
    <property type="protein sequence ID" value="KAF7272603.1"/>
    <property type="molecule type" value="Genomic_DNA"/>
</dbReference>
<dbReference type="SUPFAM" id="SSF54791">
    <property type="entry name" value="Eukaryotic type KH-domain (KH-domain type I)"/>
    <property type="match status" value="1"/>
</dbReference>
<dbReference type="GO" id="GO:0003723">
    <property type="term" value="F:RNA binding"/>
    <property type="evidence" value="ECO:0007669"/>
    <property type="project" value="UniProtKB-UniRule"/>
</dbReference>
<reference evidence="3" key="1">
    <citation type="submission" date="2020-08" db="EMBL/GenBank/DDBJ databases">
        <title>Genome sequencing and assembly of the red palm weevil Rhynchophorus ferrugineus.</title>
        <authorList>
            <person name="Dias G.B."/>
            <person name="Bergman C.M."/>
            <person name="Manee M."/>
        </authorList>
    </citation>
    <scope>NUCLEOTIDE SEQUENCE</scope>
    <source>
        <strain evidence="3">AA-2017</strain>
        <tissue evidence="3">Whole larva</tissue>
    </source>
</reference>
<evidence type="ECO:0000256" key="1">
    <source>
        <dbReference type="PROSITE-ProRule" id="PRU00117"/>
    </source>
</evidence>
<accession>A0A834I6R3</accession>
<dbReference type="Gene3D" id="3.30.1370.10">
    <property type="entry name" value="K Homology domain, type 1"/>
    <property type="match status" value="1"/>
</dbReference>
<dbReference type="InterPro" id="IPR036612">
    <property type="entry name" value="KH_dom_type_1_sf"/>
</dbReference>
<evidence type="ECO:0000313" key="4">
    <source>
        <dbReference type="Proteomes" id="UP000625711"/>
    </source>
</evidence>
<dbReference type="InterPro" id="IPR004088">
    <property type="entry name" value="KH_dom_type_1"/>
</dbReference>
<dbReference type="Pfam" id="PF00013">
    <property type="entry name" value="KH_1"/>
    <property type="match status" value="1"/>
</dbReference>
<organism evidence="3 4">
    <name type="scientific">Rhynchophorus ferrugineus</name>
    <name type="common">Red palm weevil</name>
    <name type="synonym">Curculio ferrugineus</name>
    <dbReference type="NCBI Taxonomy" id="354439"/>
    <lineage>
        <taxon>Eukaryota</taxon>
        <taxon>Metazoa</taxon>
        <taxon>Ecdysozoa</taxon>
        <taxon>Arthropoda</taxon>
        <taxon>Hexapoda</taxon>
        <taxon>Insecta</taxon>
        <taxon>Pterygota</taxon>
        <taxon>Neoptera</taxon>
        <taxon>Endopterygota</taxon>
        <taxon>Coleoptera</taxon>
        <taxon>Polyphaga</taxon>
        <taxon>Cucujiformia</taxon>
        <taxon>Curculionidae</taxon>
        <taxon>Dryophthorinae</taxon>
        <taxon>Rhynchophorus</taxon>
    </lineage>
</organism>
<keyword evidence="4" id="KW-1185">Reference proteome</keyword>
<sequence length="104" mass="11694">MVDKCPILSAVKISEYMRRKGNNRRYNSNGRNVFENVTEVWVDNRFIGKGGASIKELQRETGVRVQVTSQGDGNKTLIQVIGSNEATNKSQQLQQHHVLLSPPK</sequence>
<comment type="caution">
    <text evidence="3">The sequence shown here is derived from an EMBL/GenBank/DDBJ whole genome shotgun (WGS) entry which is preliminary data.</text>
</comment>
<evidence type="ECO:0000259" key="2">
    <source>
        <dbReference type="Pfam" id="PF00013"/>
    </source>
</evidence>
<dbReference type="Proteomes" id="UP000625711">
    <property type="component" value="Unassembled WGS sequence"/>
</dbReference>
<evidence type="ECO:0000313" key="3">
    <source>
        <dbReference type="EMBL" id="KAF7272603.1"/>
    </source>
</evidence>